<dbReference type="EMBL" id="JAUTXY010000007">
    <property type="protein sequence ID" value="MEE2059280.1"/>
    <property type="molecule type" value="Genomic_DNA"/>
</dbReference>
<reference evidence="2 3" key="1">
    <citation type="submission" date="2023-07" db="EMBL/GenBank/DDBJ databases">
        <authorList>
            <person name="Girao M."/>
            <person name="Carvalho M.F."/>
        </authorList>
    </citation>
    <scope>NUCLEOTIDE SEQUENCE [LARGE SCALE GENOMIC DNA]</scope>
    <source>
        <strain evidence="2 3">YIM65754</strain>
    </source>
</reference>
<feature type="compositionally biased region" description="Low complexity" evidence="1">
    <location>
        <begin position="125"/>
        <end position="135"/>
    </location>
</feature>
<dbReference type="Proteomes" id="UP001336020">
    <property type="component" value="Unassembled WGS sequence"/>
</dbReference>
<name>A0ABU7LCJ6_9NOCA</name>
<keyword evidence="3" id="KW-1185">Reference proteome</keyword>
<feature type="region of interest" description="Disordered" evidence="1">
    <location>
        <begin position="106"/>
        <end position="172"/>
    </location>
</feature>
<proteinExistence type="predicted"/>
<organism evidence="2 3">
    <name type="scientific">Rhodococcus artemisiae</name>
    <dbReference type="NCBI Taxonomy" id="714159"/>
    <lineage>
        <taxon>Bacteria</taxon>
        <taxon>Bacillati</taxon>
        <taxon>Actinomycetota</taxon>
        <taxon>Actinomycetes</taxon>
        <taxon>Mycobacteriales</taxon>
        <taxon>Nocardiaceae</taxon>
        <taxon>Rhodococcus</taxon>
    </lineage>
</organism>
<evidence type="ECO:0000313" key="2">
    <source>
        <dbReference type="EMBL" id="MEE2059280.1"/>
    </source>
</evidence>
<sequence>MTEHTHVHSTGGIRRGPRLADNFTILSNALINDERLSFRARAVLIWLLSKPHDWSIRSDAIAGQSPREGREAIRTAMRELAEHGYLVREKVQDELGRWSTIQTIYEEPRATGITPPDPTPRKSDSGSAADGKAGALTKDRSSSTETNDNDARTIAPPGAGTAQSTSLSSAAEGLDKTTHAVVDESHALVTTLEAATLAAGLPASYARIKVEQKREITAMIQIHGIDALVEAATRAHRPANPTMHVHGWIRLWRSLPVHRSLPRSSSCRKCVNGWVEDDEYEIVGRCECRRAA</sequence>
<comment type="caution">
    <text evidence="2">The sequence shown here is derived from an EMBL/GenBank/DDBJ whole genome shotgun (WGS) entry which is preliminary data.</text>
</comment>
<protein>
    <submittedName>
        <fullName evidence="2">Replication protein</fullName>
    </submittedName>
</protein>
<gene>
    <name evidence="2" type="ORF">Q7514_17315</name>
</gene>
<accession>A0ABU7LCJ6</accession>
<evidence type="ECO:0000256" key="1">
    <source>
        <dbReference type="SAM" id="MobiDB-lite"/>
    </source>
</evidence>
<evidence type="ECO:0000313" key="3">
    <source>
        <dbReference type="Proteomes" id="UP001336020"/>
    </source>
</evidence>
<dbReference type="RefSeq" id="WP_330134518.1">
    <property type="nucleotide sequence ID" value="NZ_JAUTXY010000007.1"/>
</dbReference>